<evidence type="ECO:0000313" key="3">
    <source>
        <dbReference type="Proteomes" id="UP000070578"/>
    </source>
</evidence>
<dbReference type="AlphaFoldDB" id="A0A139BS86"/>
<dbReference type="EMBL" id="LSLI01000052">
    <property type="protein sequence ID" value="KXS31866.1"/>
    <property type="molecule type" value="Genomic_DNA"/>
</dbReference>
<feature type="chain" id="PRO_5007483904" evidence="1">
    <location>
        <begin position="18"/>
        <end position="398"/>
    </location>
</feature>
<accession>A0A139BS86</accession>
<proteinExistence type="predicted"/>
<dbReference type="InterPro" id="IPR004304">
    <property type="entry name" value="FmdA_AmdA"/>
</dbReference>
<gene>
    <name evidence="2" type="ORF">AWT59_1998</name>
</gene>
<dbReference type="PATRIC" id="fig|1796491.3.peg.2177"/>
<reference evidence="2 3" key="2">
    <citation type="submission" date="2016-03" db="EMBL/GenBank/DDBJ databases">
        <title>New uncultured bacterium of the family Gallionellaceae from acid mine drainage: description and reconstruction of genome based on metagenomic analysis of microbial community.</title>
        <authorList>
            <person name="Kadnikov V."/>
            <person name="Ivasenko D."/>
            <person name="Beletsky A."/>
            <person name="Mardanov A."/>
            <person name="Danilova E."/>
            <person name="Pimenov N."/>
            <person name="Karnachuk O."/>
            <person name="Ravin N."/>
        </authorList>
    </citation>
    <scope>NUCLEOTIDE SEQUENCE [LARGE SCALE GENOMIC DNA]</scope>
    <source>
        <strain evidence="2">ShG14-8</strain>
    </source>
</reference>
<evidence type="ECO:0000256" key="1">
    <source>
        <dbReference type="SAM" id="SignalP"/>
    </source>
</evidence>
<reference evidence="2 3" key="1">
    <citation type="submission" date="2016-02" db="EMBL/GenBank/DDBJ databases">
        <authorList>
            <person name="Wen L."/>
            <person name="He K."/>
            <person name="Yang H."/>
        </authorList>
    </citation>
    <scope>NUCLEOTIDE SEQUENCE [LARGE SCALE GENOMIC DNA]</scope>
    <source>
        <strain evidence="2">ShG14-8</strain>
    </source>
</reference>
<keyword evidence="1" id="KW-0732">Signal</keyword>
<dbReference type="GO" id="GO:0016811">
    <property type="term" value="F:hydrolase activity, acting on carbon-nitrogen (but not peptide) bonds, in linear amides"/>
    <property type="evidence" value="ECO:0007669"/>
    <property type="project" value="InterPro"/>
</dbReference>
<dbReference type="Pfam" id="PF03069">
    <property type="entry name" value="FmdA_AmdA"/>
    <property type="match status" value="1"/>
</dbReference>
<dbReference type="Gene3D" id="2.60.120.580">
    <property type="entry name" value="Acetamidase/Formamidase-like domains"/>
    <property type="match status" value="2"/>
</dbReference>
<name>A0A139BS86_9PROT</name>
<protein>
    <submittedName>
        <fullName evidence="2">Acetamidase/Formamidase</fullName>
    </submittedName>
</protein>
<dbReference type="PANTHER" id="PTHR31891:SF1">
    <property type="entry name" value="FORMAMIDASE C869.04-RELATED"/>
    <property type="match status" value="1"/>
</dbReference>
<evidence type="ECO:0000313" key="2">
    <source>
        <dbReference type="EMBL" id="KXS31866.1"/>
    </source>
</evidence>
<dbReference type="Gene3D" id="3.10.28.20">
    <property type="entry name" value="Acetamidase/Formamidase-like domains"/>
    <property type="match status" value="1"/>
</dbReference>
<dbReference type="SUPFAM" id="SSF141130">
    <property type="entry name" value="Acetamidase/Formamidase-like"/>
    <property type="match status" value="1"/>
</dbReference>
<feature type="signal peptide" evidence="1">
    <location>
        <begin position="1"/>
        <end position="17"/>
    </location>
</feature>
<comment type="caution">
    <text evidence="2">The sequence shown here is derived from an EMBL/GenBank/DDBJ whole genome shotgun (WGS) entry which is preliminary data.</text>
</comment>
<organism evidence="2 3">
    <name type="scientific">Candidatus Gallionella acididurans</name>
    <dbReference type="NCBI Taxonomy" id="1796491"/>
    <lineage>
        <taxon>Bacteria</taxon>
        <taxon>Pseudomonadati</taxon>
        <taxon>Pseudomonadota</taxon>
        <taxon>Betaproteobacteria</taxon>
        <taxon>Nitrosomonadales</taxon>
        <taxon>Gallionellaceae</taxon>
        <taxon>Gallionella</taxon>
    </lineage>
</organism>
<sequence length="398" mass="42928">MLALTVTLALVCGAAMAKDFAVLQPISDKPEQMANGNYYVPSSLQTVSWGSLPNVDTKPVLSVPSGSVVIFDTVSHEGILEDQGKNPTKYFSKFGIKPNQVLKDAQVITESNLEHDFIKDGPHIVTGPVKIEGAKEGDVLKVEILQLQPRVPYGVISNRHGKGALPGEFPENKGPFPGADTAHPELYANVSTFTPIQEIKGKWYGIIKDKSGLEAHIPLKPFLGIMGVAVNTKDKPNSVPPGEYGGNLDLNELGAGATLYLPIHVNGAMFYAADPHFVQGDGEVALTALEGSLRAKVRLTVLKPGDPSLPLKAPMKNPFAETPQYWIPVGMNTDLNEAMKDATRQAIQFLSEKLGMDRATALAYLSAGTDFQVTEVVDKVKIINGMIRKSDFSNMTTH</sequence>
<dbReference type="PANTHER" id="PTHR31891">
    <property type="entry name" value="FORMAMIDASE C869.04-RELATED"/>
    <property type="match status" value="1"/>
</dbReference>
<dbReference type="Proteomes" id="UP000070578">
    <property type="component" value="Unassembled WGS sequence"/>
</dbReference>